<dbReference type="EMBL" id="VIGB01000003">
    <property type="protein sequence ID" value="TQF05853.1"/>
    <property type="molecule type" value="Genomic_DNA"/>
</dbReference>
<organism evidence="2 3">
    <name type="scientific">Kitasatospora acidiphila</name>
    <dbReference type="NCBI Taxonomy" id="2567942"/>
    <lineage>
        <taxon>Bacteria</taxon>
        <taxon>Bacillati</taxon>
        <taxon>Actinomycetota</taxon>
        <taxon>Actinomycetes</taxon>
        <taxon>Kitasatosporales</taxon>
        <taxon>Streptomycetaceae</taxon>
        <taxon>Kitasatospora</taxon>
    </lineage>
</organism>
<evidence type="ECO:0000313" key="2">
    <source>
        <dbReference type="EMBL" id="TQF05853.1"/>
    </source>
</evidence>
<dbReference type="OrthoDB" id="9990294at2"/>
<name>A0A540WA10_9ACTN</name>
<sequence>MAGIHRAVLLRAVAAAVVLAVAFGSEHVVGHALARRGAELASHQQQDRQHHAPARQVNLLHH</sequence>
<dbReference type="Proteomes" id="UP000319103">
    <property type="component" value="Unassembled WGS sequence"/>
</dbReference>
<evidence type="ECO:0000256" key="1">
    <source>
        <dbReference type="SAM" id="MobiDB-lite"/>
    </source>
</evidence>
<evidence type="ECO:0000313" key="3">
    <source>
        <dbReference type="Proteomes" id="UP000319103"/>
    </source>
</evidence>
<comment type="caution">
    <text evidence="2">The sequence shown here is derived from an EMBL/GenBank/DDBJ whole genome shotgun (WGS) entry which is preliminary data.</text>
</comment>
<proteinExistence type="predicted"/>
<reference evidence="2 3" key="1">
    <citation type="submission" date="2019-06" db="EMBL/GenBank/DDBJ databases">
        <title>Description of Kitasatospora acidophila sp. nov. isolated from pine grove soil, and reclassification of Streptomyces novaecaesareae to Kitasatospora novaeceasareae comb. nov.</title>
        <authorList>
            <person name="Kim M.J."/>
        </authorList>
    </citation>
    <scope>NUCLEOTIDE SEQUENCE [LARGE SCALE GENOMIC DNA]</scope>
    <source>
        <strain evidence="2 3">MMS16-CNU292</strain>
    </source>
</reference>
<gene>
    <name evidence="2" type="ORF">E6W39_30995</name>
</gene>
<dbReference type="RefSeq" id="WP_141636305.1">
    <property type="nucleotide sequence ID" value="NZ_VIGB01000003.1"/>
</dbReference>
<feature type="region of interest" description="Disordered" evidence="1">
    <location>
        <begin position="39"/>
        <end position="62"/>
    </location>
</feature>
<keyword evidence="3" id="KW-1185">Reference proteome</keyword>
<dbReference type="AlphaFoldDB" id="A0A540WA10"/>
<accession>A0A540WA10</accession>
<protein>
    <submittedName>
        <fullName evidence="2">Uncharacterized protein</fullName>
    </submittedName>
</protein>